<gene>
    <name evidence="2" type="ORF">DVH24_025955</name>
</gene>
<protein>
    <submittedName>
        <fullName evidence="2">Uncharacterized protein</fullName>
    </submittedName>
</protein>
<organism evidence="2 3">
    <name type="scientific">Malus domestica</name>
    <name type="common">Apple</name>
    <name type="synonym">Pyrus malus</name>
    <dbReference type="NCBI Taxonomy" id="3750"/>
    <lineage>
        <taxon>Eukaryota</taxon>
        <taxon>Viridiplantae</taxon>
        <taxon>Streptophyta</taxon>
        <taxon>Embryophyta</taxon>
        <taxon>Tracheophyta</taxon>
        <taxon>Spermatophyta</taxon>
        <taxon>Magnoliopsida</taxon>
        <taxon>eudicotyledons</taxon>
        <taxon>Gunneridae</taxon>
        <taxon>Pentapetalae</taxon>
        <taxon>rosids</taxon>
        <taxon>fabids</taxon>
        <taxon>Rosales</taxon>
        <taxon>Rosaceae</taxon>
        <taxon>Amygdaloideae</taxon>
        <taxon>Maleae</taxon>
        <taxon>Malus</taxon>
    </lineage>
</organism>
<accession>A0A498KF90</accession>
<comment type="caution">
    <text evidence="2">The sequence shown here is derived from an EMBL/GenBank/DDBJ whole genome shotgun (WGS) entry which is preliminary data.</text>
</comment>
<evidence type="ECO:0000313" key="3">
    <source>
        <dbReference type="Proteomes" id="UP000290289"/>
    </source>
</evidence>
<evidence type="ECO:0000313" key="2">
    <source>
        <dbReference type="EMBL" id="RXI06819.1"/>
    </source>
</evidence>
<feature type="region of interest" description="Disordered" evidence="1">
    <location>
        <begin position="42"/>
        <end position="77"/>
    </location>
</feature>
<dbReference type="Proteomes" id="UP000290289">
    <property type="component" value="Chromosome 2"/>
</dbReference>
<dbReference type="EMBL" id="RDQH01000328">
    <property type="protein sequence ID" value="RXI06819.1"/>
    <property type="molecule type" value="Genomic_DNA"/>
</dbReference>
<proteinExistence type="predicted"/>
<evidence type="ECO:0000256" key="1">
    <source>
        <dbReference type="SAM" id="MobiDB-lite"/>
    </source>
</evidence>
<name>A0A498KF90_MALDO</name>
<keyword evidence="3" id="KW-1185">Reference proteome</keyword>
<reference evidence="2 3" key="1">
    <citation type="submission" date="2018-10" db="EMBL/GenBank/DDBJ databases">
        <title>A high-quality apple genome assembly.</title>
        <authorList>
            <person name="Hu J."/>
        </authorList>
    </citation>
    <scope>NUCLEOTIDE SEQUENCE [LARGE SCALE GENOMIC DNA]</scope>
    <source>
        <strain evidence="3">cv. HFTH1</strain>
        <tissue evidence="2">Young leaf</tissue>
    </source>
</reference>
<dbReference type="AlphaFoldDB" id="A0A498KF90"/>
<sequence>MTTGATSIEEQLAQMNEAITKLARTMEENDLHIATLVNHLEVQHDEKADPKVDQPKEETDEKEKFLVEKAEEKLEVD</sequence>